<sequence>MFTGIVEELGEVVVLEKREGATCFTLGGKLALGGIEIGHSIAVNGVCLTVISFDQNSFTIEAVPETLRRTNLGNLTVGSPVNLERSARAGAPVGGHYLQGHVDGIATVTRIEPEGEALNFYFKVAPEFMPYIVPKGFVALDGASLTVVTTTPDTFSLTLIPHSQKMLVMGNVQVGYRANLEVDVMGKYLENIAGARIAALEARIAELERKLT</sequence>
<evidence type="ECO:0000313" key="16">
    <source>
        <dbReference type="Proteomes" id="UP001431572"/>
    </source>
</evidence>
<evidence type="ECO:0000256" key="11">
    <source>
        <dbReference type="PROSITE-ProRule" id="PRU00524"/>
    </source>
</evidence>
<evidence type="ECO:0000256" key="9">
    <source>
        <dbReference type="ARBA" id="ARBA00022737"/>
    </source>
</evidence>
<dbReference type="PANTHER" id="PTHR21098">
    <property type="entry name" value="RIBOFLAVIN SYNTHASE ALPHA CHAIN"/>
    <property type="match status" value="1"/>
</dbReference>
<dbReference type="Gene3D" id="2.40.30.20">
    <property type="match status" value="2"/>
</dbReference>
<evidence type="ECO:0000313" key="14">
    <source>
        <dbReference type="EMBL" id="WJW69821.1"/>
    </source>
</evidence>
<evidence type="ECO:0000256" key="5">
    <source>
        <dbReference type="ARBA" id="ARBA00012827"/>
    </source>
</evidence>
<evidence type="ECO:0000256" key="3">
    <source>
        <dbReference type="ARBA" id="ARBA00004887"/>
    </source>
</evidence>
<dbReference type="AlphaFoldDB" id="A0A8T7M6Z4"/>
<feature type="repeat" description="Lumazine-binding" evidence="11">
    <location>
        <begin position="97"/>
        <end position="193"/>
    </location>
</feature>
<proteinExistence type="predicted"/>
<keyword evidence="7" id="KW-0686">Riboflavin biosynthesis</keyword>
<evidence type="ECO:0000313" key="13">
    <source>
        <dbReference type="EMBL" id="NWJ47917.1"/>
    </source>
</evidence>
<reference evidence="14" key="2">
    <citation type="journal article" date="2024" name="Nature">
        <title>Anoxygenic phototroph of the Chloroflexota uses a type I reaction centre.</title>
        <authorList>
            <person name="Tsuji J.M."/>
            <person name="Shaw N.A."/>
            <person name="Nagashima S."/>
            <person name="Venkiteswaran J.J."/>
            <person name="Schiff S.L."/>
            <person name="Watanabe T."/>
            <person name="Fukui M."/>
            <person name="Hanada S."/>
            <person name="Tank M."/>
            <person name="Neufeld J.D."/>
        </authorList>
    </citation>
    <scope>NUCLEOTIDE SEQUENCE</scope>
    <source>
        <strain evidence="14">L227-S17</strain>
    </source>
</reference>
<comment type="catalytic activity">
    <reaction evidence="1">
        <text>2 6,7-dimethyl-8-(1-D-ribityl)lumazine + H(+) = 5-amino-6-(D-ribitylamino)uracil + riboflavin</text>
        <dbReference type="Rhea" id="RHEA:20772"/>
        <dbReference type="ChEBI" id="CHEBI:15378"/>
        <dbReference type="ChEBI" id="CHEBI:15934"/>
        <dbReference type="ChEBI" id="CHEBI:57986"/>
        <dbReference type="ChEBI" id="CHEBI:58201"/>
        <dbReference type="EC" id="2.5.1.9"/>
    </reaction>
</comment>
<dbReference type="FunFam" id="2.40.30.20:FF:000004">
    <property type="entry name" value="Riboflavin synthase, alpha subunit"/>
    <property type="match status" value="1"/>
</dbReference>
<feature type="domain" description="Lumazine-binding" evidence="12">
    <location>
        <begin position="97"/>
        <end position="193"/>
    </location>
</feature>
<comment type="subunit">
    <text evidence="4">Homotrimer.</text>
</comment>
<dbReference type="GO" id="GO:0004746">
    <property type="term" value="F:riboflavin synthase activity"/>
    <property type="evidence" value="ECO:0007669"/>
    <property type="project" value="UniProtKB-UniRule"/>
</dbReference>
<dbReference type="SUPFAM" id="SSF63380">
    <property type="entry name" value="Riboflavin synthase domain-like"/>
    <property type="match status" value="2"/>
</dbReference>
<protein>
    <recommendedName>
        <fullName evidence="6 10">Riboflavin synthase</fullName>
        <ecNumber evidence="5 10">2.5.1.9</ecNumber>
    </recommendedName>
</protein>
<reference evidence="13 15" key="1">
    <citation type="submission" date="2020-06" db="EMBL/GenBank/DDBJ databases">
        <title>Anoxygenic phototrophic Chloroflexota member uses a Type I reaction center.</title>
        <authorList>
            <person name="Tsuji J.M."/>
            <person name="Shaw N.A."/>
            <person name="Nagashima S."/>
            <person name="Venkiteswaran J."/>
            <person name="Schiff S.L."/>
            <person name="Hanada S."/>
            <person name="Tank M."/>
            <person name="Neufeld J.D."/>
        </authorList>
    </citation>
    <scope>NUCLEOTIDE SEQUENCE [LARGE SCALE GENOMIC DNA]</scope>
    <source>
        <strain evidence="13">L227-S17</strain>
    </source>
</reference>
<dbReference type="PIRSF" id="PIRSF000498">
    <property type="entry name" value="Riboflavin_syn_A"/>
    <property type="match status" value="1"/>
</dbReference>
<evidence type="ECO:0000256" key="2">
    <source>
        <dbReference type="ARBA" id="ARBA00002803"/>
    </source>
</evidence>
<evidence type="ECO:0000256" key="1">
    <source>
        <dbReference type="ARBA" id="ARBA00000968"/>
    </source>
</evidence>
<dbReference type="InterPro" id="IPR026017">
    <property type="entry name" value="Lumazine-bd_dom"/>
</dbReference>
<evidence type="ECO:0000256" key="8">
    <source>
        <dbReference type="ARBA" id="ARBA00022679"/>
    </source>
</evidence>
<dbReference type="Proteomes" id="UP000521676">
    <property type="component" value="Unassembled WGS sequence"/>
</dbReference>
<dbReference type="PANTHER" id="PTHR21098:SF0">
    <property type="entry name" value="RIBOFLAVIN SYNTHASE"/>
    <property type="match status" value="1"/>
</dbReference>
<evidence type="ECO:0000256" key="7">
    <source>
        <dbReference type="ARBA" id="ARBA00022619"/>
    </source>
</evidence>
<evidence type="ECO:0000256" key="10">
    <source>
        <dbReference type="NCBIfam" id="TIGR00187"/>
    </source>
</evidence>
<accession>A0A8T7M6Z4</accession>
<feature type="repeat" description="Lumazine-binding" evidence="11">
    <location>
        <begin position="1"/>
        <end position="96"/>
    </location>
</feature>
<dbReference type="Proteomes" id="UP001431572">
    <property type="component" value="Chromosome 2"/>
</dbReference>
<evidence type="ECO:0000259" key="12">
    <source>
        <dbReference type="PROSITE" id="PS51177"/>
    </source>
</evidence>
<comment type="pathway">
    <text evidence="3">Cofactor biosynthesis; riboflavin biosynthesis; riboflavin from 2-hydroxy-3-oxobutyl phosphate and 5-amino-6-(D-ribitylamino)uracil: step 2/2.</text>
</comment>
<dbReference type="GO" id="GO:0009231">
    <property type="term" value="P:riboflavin biosynthetic process"/>
    <property type="evidence" value="ECO:0007669"/>
    <property type="project" value="UniProtKB-KW"/>
</dbReference>
<dbReference type="InterPro" id="IPR001783">
    <property type="entry name" value="Lumazine-bd"/>
</dbReference>
<keyword evidence="9" id="KW-0677">Repeat</keyword>
<name>A0A8T7M6Z4_9CHLR</name>
<dbReference type="Pfam" id="PF00677">
    <property type="entry name" value="Lum_binding"/>
    <property type="match status" value="2"/>
</dbReference>
<dbReference type="PROSITE" id="PS51177">
    <property type="entry name" value="LUMAZINE_BIND"/>
    <property type="match status" value="2"/>
</dbReference>
<gene>
    <name evidence="13" type="ORF">HXX08_18850</name>
    <name evidence="14" type="ORF">OZ401_003451</name>
</gene>
<keyword evidence="8 13" id="KW-0808">Transferase</keyword>
<dbReference type="InterPro" id="IPR017938">
    <property type="entry name" value="Riboflavin_synthase-like_b-brl"/>
</dbReference>
<dbReference type="NCBIfam" id="NF006767">
    <property type="entry name" value="PRK09289.1"/>
    <property type="match status" value="1"/>
</dbReference>
<comment type="function">
    <text evidence="2">Catalyzes the dismutation of two molecules of 6,7-dimethyl-8-ribityllumazine, resulting in the formation of riboflavin and 5-amino-6-(D-ribitylamino)uracil.</text>
</comment>
<dbReference type="EMBL" id="JACATZ010000003">
    <property type="protein sequence ID" value="NWJ47917.1"/>
    <property type="molecule type" value="Genomic_DNA"/>
</dbReference>
<feature type="domain" description="Lumazine-binding" evidence="12">
    <location>
        <begin position="1"/>
        <end position="96"/>
    </location>
</feature>
<dbReference type="FunFam" id="2.40.30.20:FF:000003">
    <property type="entry name" value="Riboflavin synthase, alpha subunit"/>
    <property type="match status" value="1"/>
</dbReference>
<dbReference type="NCBIfam" id="TIGR00187">
    <property type="entry name" value="ribE"/>
    <property type="match status" value="1"/>
</dbReference>
<dbReference type="EMBL" id="CP128400">
    <property type="protein sequence ID" value="WJW69821.1"/>
    <property type="molecule type" value="Genomic_DNA"/>
</dbReference>
<dbReference type="EC" id="2.5.1.9" evidence="5 10"/>
<dbReference type="NCBIfam" id="NF009566">
    <property type="entry name" value="PRK13020.1"/>
    <property type="match status" value="1"/>
</dbReference>
<evidence type="ECO:0000256" key="4">
    <source>
        <dbReference type="ARBA" id="ARBA00011233"/>
    </source>
</evidence>
<keyword evidence="16" id="KW-1185">Reference proteome</keyword>
<dbReference type="RefSeq" id="WP_341471693.1">
    <property type="nucleotide sequence ID" value="NZ_CP128400.1"/>
</dbReference>
<evidence type="ECO:0000313" key="15">
    <source>
        <dbReference type="Proteomes" id="UP000521676"/>
    </source>
</evidence>
<dbReference type="CDD" id="cd00402">
    <property type="entry name" value="Riboflavin_synthase_like"/>
    <property type="match status" value="1"/>
</dbReference>
<evidence type="ECO:0000256" key="6">
    <source>
        <dbReference type="ARBA" id="ARBA00013950"/>
    </source>
</evidence>
<organism evidence="13 15">
    <name type="scientific">Candidatus Chlorohelix allophototropha</name>
    <dbReference type="NCBI Taxonomy" id="3003348"/>
    <lineage>
        <taxon>Bacteria</taxon>
        <taxon>Bacillati</taxon>
        <taxon>Chloroflexota</taxon>
        <taxon>Chloroflexia</taxon>
        <taxon>Candidatus Chloroheliales</taxon>
        <taxon>Candidatus Chloroheliaceae</taxon>
        <taxon>Candidatus Chlorohelix</taxon>
    </lineage>
</organism>
<dbReference type="InterPro" id="IPR023366">
    <property type="entry name" value="ATP_synth_asu-like_sf"/>
</dbReference>